<reference evidence="1" key="1">
    <citation type="submission" date="2014-11" db="EMBL/GenBank/DDBJ databases">
        <authorList>
            <person name="Amaro Gonzalez C."/>
        </authorList>
    </citation>
    <scope>NUCLEOTIDE SEQUENCE</scope>
</reference>
<proteinExistence type="predicted"/>
<evidence type="ECO:0000313" key="1">
    <source>
        <dbReference type="EMBL" id="JAH80555.1"/>
    </source>
</evidence>
<name>A0A0E9VT70_ANGAN</name>
<dbReference type="EMBL" id="GBXM01028022">
    <property type="protein sequence ID" value="JAH80555.1"/>
    <property type="molecule type" value="Transcribed_RNA"/>
</dbReference>
<organism evidence="1">
    <name type="scientific">Anguilla anguilla</name>
    <name type="common">European freshwater eel</name>
    <name type="synonym">Muraena anguilla</name>
    <dbReference type="NCBI Taxonomy" id="7936"/>
    <lineage>
        <taxon>Eukaryota</taxon>
        <taxon>Metazoa</taxon>
        <taxon>Chordata</taxon>
        <taxon>Craniata</taxon>
        <taxon>Vertebrata</taxon>
        <taxon>Euteleostomi</taxon>
        <taxon>Actinopterygii</taxon>
        <taxon>Neopterygii</taxon>
        <taxon>Teleostei</taxon>
        <taxon>Anguilliformes</taxon>
        <taxon>Anguillidae</taxon>
        <taxon>Anguilla</taxon>
    </lineage>
</organism>
<sequence length="59" mass="6896">MGPSMFHSPLRSSCIDMAMISVPSMNSIYLKVSLTRDMQRMVTHMEETEPRKSQYWRVS</sequence>
<accession>A0A0E9VT70</accession>
<dbReference type="AlphaFoldDB" id="A0A0E9VT70"/>
<protein>
    <submittedName>
        <fullName evidence="1">Uncharacterized protein</fullName>
    </submittedName>
</protein>
<reference evidence="1" key="2">
    <citation type="journal article" date="2015" name="Fish Shellfish Immunol.">
        <title>Early steps in the European eel (Anguilla anguilla)-Vibrio vulnificus interaction in the gills: Role of the RtxA13 toxin.</title>
        <authorList>
            <person name="Callol A."/>
            <person name="Pajuelo D."/>
            <person name="Ebbesson L."/>
            <person name="Teles M."/>
            <person name="MacKenzie S."/>
            <person name="Amaro C."/>
        </authorList>
    </citation>
    <scope>NUCLEOTIDE SEQUENCE</scope>
</reference>